<evidence type="ECO:0000313" key="4">
    <source>
        <dbReference type="EMBL" id="OAG19569.1"/>
    </source>
</evidence>
<dbReference type="OMA" id="LINARNC"/>
<dbReference type="PANTHER" id="PTHR35205:SF1">
    <property type="entry name" value="ZU5 DOMAIN-CONTAINING PROTEIN"/>
    <property type="match status" value="1"/>
</dbReference>
<gene>
    <name evidence="4" type="ORF">CC77DRAFT_171038</name>
</gene>
<keyword evidence="1" id="KW-0812">Transmembrane</keyword>
<dbReference type="KEGG" id="aalt:CC77DRAFT_171038"/>
<organism evidence="4 5">
    <name type="scientific">Alternaria alternata</name>
    <name type="common">Alternaria rot fungus</name>
    <name type="synonym">Torula alternata</name>
    <dbReference type="NCBI Taxonomy" id="5599"/>
    <lineage>
        <taxon>Eukaryota</taxon>
        <taxon>Fungi</taxon>
        <taxon>Dikarya</taxon>
        <taxon>Ascomycota</taxon>
        <taxon>Pezizomycotina</taxon>
        <taxon>Dothideomycetes</taxon>
        <taxon>Pleosporomycetidae</taxon>
        <taxon>Pleosporales</taxon>
        <taxon>Pleosporineae</taxon>
        <taxon>Pleosporaceae</taxon>
        <taxon>Alternaria</taxon>
        <taxon>Alternaria sect. Alternaria</taxon>
        <taxon>Alternaria alternata complex</taxon>
    </lineage>
</organism>
<accession>A0A177DL52</accession>
<keyword evidence="1" id="KW-1133">Transmembrane helix</keyword>
<dbReference type="Gene3D" id="3.40.50.300">
    <property type="entry name" value="P-loop containing nucleotide triphosphate hydrolases"/>
    <property type="match status" value="1"/>
</dbReference>
<dbReference type="AlphaFoldDB" id="A0A177DL52"/>
<evidence type="ECO:0000259" key="2">
    <source>
        <dbReference type="Pfam" id="PF00931"/>
    </source>
</evidence>
<dbReference type="Proteomes" id="UP000077248">
    <property type="component" value="Unassembled WGS sequence"/>
</dbReference>
<proteinExistence type="predicted"/>
<dbReference type="GeneID" id="29116034"/>
<reference evidence="4 5" key="1">
    <citation type="submission" date="2016-05" db="EMBL/GenBank/DDBJ databases">
        <title>Comparative analysis of secretome profiles of manganese(II)-oxidizing ascomycete fungi.</title>
        <authorList>
            <consortium name="DOE Joint Genome Institute"/>
            <person name="Zeiner C.A."/>
            <person name="Purvine S.O."/>
            <person name="Zink E.M."/>
            <person name="Wu S."/>
            <person name="Pasa-Tolic L."/>
            <person name="Chaput D.L."/>
            <person name="Haridas S."/>
            <person name="Grigoriev I.V."/>
            <person name="Santelli C.M."/>
            <person name="Hansel C.M."/>
        </authorList>
    </citation>
    <scope>NUCLEOTIDE SEQUENCE [LARGE SCALE GENOMIC DNA]</scope>
    <source>
        <strain evidence="4 5">SRC1lrK2f</strain>
    </source>
</reference>
<dbReference type="InterPro" id="IPR002182">
    <property type="entry name" value="NB-ARC"/>
</dbReference>
<dbReference type="Pfam" id="PF00931">
    <property type="entry name" value="NB-ARC"/>
    <property type="match status" value="1"/>
</dbReference>
<dbReference type="EMBL" id="KV441481">
    <property type="protein sequence ID" value="OAG19569.1"/>
    <property type="molecule type" value="Genomic_DNA"/>
</dbReference>
<dbReference type="SUPFAM" id="SSF52540">
    <property type="entry name" value="P-loop containing nucleoside triphosphate hydrolases"/>
    <property type="match status" value="1"/>
</dbReference>
<dbReference type="Pfam" id="PF24809">
    <property type="entry name" value="DUF7708"/>
    <property type="match status" value="1"/>
</dbReference>
<dbReference type="InterPro" id="IPR056125">
    <property type="entry name" value="DUF7708"/>
</dbReference>
<keyword evidence="1" id="KW-0472">Membrane</keyword>
<name>A0A177DL52_ALTAL</name>
<dbReference type="STRING" id="5599.A0A177DL52"/>
<feature type="transmembrane region" description="Helical" evidence="1">
    <location>
        <begin position="85"/>
        <end position="111"/>
    </location>
</feature>
<evidence type="ECO:0000259" key="3">
    <source>
        <dbReference type="Pfam" id="PF24809"/>
    </source>
</evidence>
<feature type="domain" description="NB-ARC" evidence="2">
    <location>
        <begin position="264"/>
        <end position="414"/>
    </location>
</feature>
<sequence>MADLFLDVEKEAAEYNAVLLERWHDALEQSSNTLGDDKALAQSLGTPEAFLKHLEQEQQRSNAQWLTKVRSLVFPYIKAMKSFSVLFLALLAAPPTSAGFTIVWGVFFLSIQVCLQTEDRFQNMLEIHKSIRQTLLKISRLSSYLRSSLEEDEDFKEAVVDIYVVLVKFWVEAIKLIQETQLNPNTDEPWKTLKSRLNRAVTKVEEKYRYMKEVADDRALHGTGSANLPLRLEAGAMPKAQPKRPVFVLSIPENSQFQGRVELLERIHAHLNPGSRSTRLACFTIYGLGGVGKTQTAAAYAYKYGNQQGHGTAYDAVLWINSQNDESIRSSFADVAFALKLEGVNGTTGPDHIRRKVQNWLSDTDQTWLLIFDNVDCWDTITACWPPGTSKGSIIITSRDWSLADQPASAGEELVKLDPSDSRALFGKLLGSFPQDGTEHVVAFDQILKYLDGLPLAIHQVASIIRSNHYDLTKFLKLYKDNRSQMHQERGTSSYAFYKHTLHNVWMFPSGETNTTDGQLRHLLGVLSMLVSDSIPQDLLLRSVPLPGNDAMRFRKLYEQEMLLRSLLTKLRSTAMIRQSSDVISIHRLTQAAFIDFIDATQKNESFAVASMLVFDKFPKQHRGDPLLPHWKECSDFAPHARSLVERWQEFHEQGLAITAPVEFIKLLCNAAWQVTFQVWFLIG</sequence>
<evidence type="ECO:0000256" key="1">
    <source>
        <dbReference type="SAM" id="Phobius"/>
    </source>
</evidence>
<dbReference type="GO" id="GO:0043531">
    <property type="term" value="F:ADP binding"/>
    <property type="evidence" value="ECO:0007669"/>
    <property type="project" value="InterPro"/>
</dbReference>
<keyword evidence="5" id="KW-1185">Reference proteome</keyword>
<dbReference type="PANTHER" id="PTHR35205">
    <property type="entry name" value="NB-ARC AND TPR DOMAIN PROTEIN"/>
    <property type="match status" value="1"/>
</dbReference>
<feature type="domain" description="DUF7708" evidence="3">
    <location>
        <begin position="101"/>
        <end position="216"/>
    </location>
</feature>
<dbReference type="RefSeq" id="XP_018384990.1">
    <property type="nucleotide sequence ID" value="XM_018530440.1"/>
</dbReference>
<protein>
    <submittedName>
        <fullName evidence="4">Uncharacterized protein</fullName>
    </submittedName>
</protein>
<dbReference type="InterPro" id="IPR027417">
    <property type="entry name" value="P-loop_NTPase"/>
</dbReference>
<evidence type="ECO:0000313" key="5">
    <source>
        <dbReference type="Proteomes" id="UP000077248"/>
    </source>
</evidence>
<dbReference type="VEuPathDB" id="FungiDB:CC77DRAFT_171038"/>